<gene>
    <name evidence="1" type="ORF">HNQ93_003185</name>
</gene>
<evidence type="ECO:0000313" key="2">
    <source>
        <dbReference type="Proteomes" id="UP000532746"/>
    </source>
</evidence>
<proteinExistence type="predicted"/>
<dbReference type="Proteomes" id="UP000532746">
    <property type="component" value="Unassembled WGS sequence"/>
</dbReference>
<reference evidence="1 2" key="1">
    <citation type="submission" date="2020-08" db="EMBL/GenBank/DDBJ databases">
        <title>Genomic Encyclopedia of Type Strains, Phase IV (KMG-IV): sequencing the most valuable type-strain genomes for metagenomic binning, comparative biology and taxonomic classification.</title>
        <authorList>
            <person name="Goeker M."/>
        </authorList>
    </citation>
    <scope>NUCLEOTIDE SEQUENCE [LARGE SCALE GENOMIC DNA]</scope>
    <source>
        <strain evidence="1 2">DSM 26718</strain>
    </source>
</reference>
<organism evidence="1 2">
    <name type="scientific">Hymenobacter luteus</name>
    <dbReference type="NCBI Taxonomy" id="1411122"/>
    <lineage>
        <taxon>Bacteria</taxon>
        <taxon>Pseudomonadati</taxon>
        <taxon>Bacteroidota</taxon>
        <taxon>Cytophagia</taxon>
        <taxon>Cytophagales</taxon>
        <taxon>Hymenobacteraceae</taxon>
        <taxon>Hymenobacter</taxon>
    </lineage>
</organism>
<name>A0A7W9T4M0_9BACT</name>
<keyword evidence="2" id="KW-1185">Reference proteome</keyword>
<dbReference type="EMBL" id="JACHGG010000004">
    <property type="protein sequence ID" value="MBB6060319.1"/>
    <property type="molecule type" value="Genomic_DNA"/>
</dbReference>
<protein>
    <submittedName>
        <fullName evidence="1">Uncharacterized protein</fullName>
    </submittedName>
</protein>
<comment type="caution">
    <text evidence="1">The sequence shown here is derived from an EMBL/GenBank/DDBJ whole genome shotgun (WGS) entry which is preliminary data.</text>
</comment>
<dbReference type="AlphaFoldDB" id="A0A7W9T4M0"/>
<sequence length="32" mass="3387">MVPLSPSWRSVTLRGAAGDGVRVERFDTGGVI</sequence>
<accession>A0A7W9T4M0</accession>
<evidence type="ECO:0000313" key="1">
    <source>
        <dbReference type="EMBL" id="MBB6060319.1"/>
    </source>
</evidence>